<feature type="domain" description="EamA" evidence="7">
    <location>
        <begin position="161"/>
        <end position="292"/>
    </location>
</feature>
<feature type="transmembrane region" description="Helical" evidence="6">
    <location>
        <begin position="218"/>
        <end position="240"/>
    </location>
</feature>
<evidence type="ECO:0000256" key="2">
    <source>
        <dbReference type="ARBA" id="ARBA00022475"/>
    </source>
</evidence>
<keyword evidence="2" id="KW-1003">Cell membrane</keyword>
<feature type="transmembrane region" description="Helical" evidence="6">
    <location>
        <begin position="127"/>
        <end position="146"/>
    </location>
</feature>
<keyword evidence="5 6" id="KW-0472">Membrane</keyword>
<evidence type="ECO:0000256" key="6">
    <source>
        <dbReference type="SAM" id="Phobius"/>
    </source>
</evidence>
<evidence type="ECO:0000256" key="3">
    <source>
        <dbReference type="ARBA" id="ARBA00022692"/>
    </source>
</evidence>
<dbReference type="Gene3D" id="1.10.3730.20">
    <property type="match status" value="1"/>
</dbReference>
<feature type="transmembrane region" description="Helical" evidence="6">
    <location>
        <begin position="98"/>
        <end position="115"/>
    </location>
</feature>
<feature type="transmembrane region" description="Helical" evidence="6">
    <location>
        <begin position="158"/>
        <end position="180"/>
    </location>
</feature>
<evidence type="ECO:0000313" key="8">
    <source>
        <dbReference type="EMBL" id="SDF14286.1"/>
    </source>
</evidence>
<dbReference type="RefSeq" id="WP_083344598.1">
    <property type="nucleotide sequence ID" value="NZ_LT629690.1"/>
</dbReference>
<sequence length="311" mass="32888">MIVTRRQSLLAHAFLLAIVLVWGATFSVVQNALRDCSPLLFNTLRMTLACIALAVVHLRHLRNLSRSAIRAGAVAGLFLALGYALQTTGLQTTTAPRCAFLTGLVVVLVPLFCIVPKLRPPGAPRPGIVPLFGAAGAFAGIVLLTTPANLPLSEFTHGLHLGDLLSFLCAIAFAAHLLSLSHLARQIPASQLATLQIGFAALFLALAMPLVETPRIDISGYLIFAMLLCALVGTAAAFYVQTWAQQYLQASHTALLLALEPAFALLTALLFFGERLTLRSGLGAALILISLIASELLSSQPVSEQPEANAA</sequence>
<evidence type="ECO:0000256" key="1">
    <source>
        <dbReference type="ARBA" id="ARBA00004651"/>
    </source>
</evidence>
<dbReference type="AlphaFoldDB" id="A0A1G7IP11"/>
<dbReference type="InterPro" id="IPR000620">
    <property type="entry name" value="EamA_dom"/>
</dbReference>
<protein>
    <submittedName>
        <fullName evidence="8">EamA-like transporter family protein</fullName>
    </submittedName>
</protein>
<dbReference type="SUPFAM" id="SSF103481">
    <property type="entry name" value="Multidrug resistance efflux transporter EmrE"/>
    <property type="match status" value="1"/>
</dbReference>
<feature type="transmembrane region" description="Helical" evidence="6">
    <location>
        <begin position="68"/>
        <end position="86"/>
    </location>
</feature>
<feature type="transmembrane region" description="Helical" evidence="6">
    <location>
        <begin position="192"/>
        <end position="212"/>
    </location>
</feature>
<dbReference type="GO" id="GO:0005886">
    <property type="term" value="C:plasma membrane"/>
    <property type="evidence" value="ECO:0007669"/>
    <property type="project" value="UniProtKB-SubCell"/>
</dbReference>
<name>A0A1G7IP11_9BACT</name>
<keyword evidence="4 6" id="KW-1133">Transmembrane helix</keyword>
<feature type="transmembrane region" description="Helical" evidence="6">
    <location>
        <begin position="39"/>
        <end position="56"/>
    </location>
</feature>
<feature type="domain" description="EamA" evidence="7">
    <location>
        <begin position="11"/>
        <end position="116"/>
    </location>
</feature>
<dbReference type="OrthoDB" id="9804865at2"/>
<gene>
    <name evidence="8" type="ORF">SAMN05444167_1516</name>
</gene>
<feature type="transmembrane region" description="Helical" evidence="6">
    <location>
        <begin position="252"/>
        <end position="272"/>
    </location>
</feature>
<organism evidence="8 9">
    <name type="scientific">Terriglobus roseus</name>
    <dbReference type="NCBI Taxonomy" id="392734"/>
    <lineage>
        <taxon>Bacteria</taxon>
        <taxon>Pseudomonadati</taxon>
        <taxon>Acidobacteriota</taxon>
        <taxon>Terriglobia</taxon>
        <taxon>Terriglobales</taxon>
        <taxon>Acidobacteriaceae</taxon>
        <taxon>Terriglobus</taxon>
    </lineage>
</organism>
<reference evidence="8 9" key="1">
    <citation type="submission" date="2016-10" db="EMBL/GenBank/DDBJ databases">
        <authorList>
            <person name="de Groot N.N."/>
        </authorList>
    </citation>
    <scope>NUCLEOTIDE SEQUENCE [LARGE SCALE GENOMIC DNA]</scope>
    <source>
        <strain evidence="8 9">GAS232</strain>
    </source>
</reference>
<dbReference type="EMBL" id="LT629690">
    <property type="protein sequence ID" value="SDF14286.1"/>
    <property type="molecule type" value="Genomic_DNA"/>
</dbReference>
<evidence type="ECO:0000259" key="7">
    <source>
        <dbReference type="Pfam" id="PF00892"/>
    </source>
</evidence>
<dbReference type="InterPro" id="IPR037185">
    <property type="entry name" value="EmrE-like"/>
</dbReference>
<keyword evidence="9" id="KW-1185">Reference proteome</keyword>
<dbReference type="PANTHER" id="PTHR42920:SF5">
    <property type="entry name" value="EAMA DOMAIN-CONTAINING PROTEIN"/>
    <property type="match status" value="1"/>
</dbReference>
<keyword evidence="3 6" id="KW-0812">Transmembrane</keyword>
<evidence type="ECO:0000256" key="4">
    <source>
        <dbReference type="ARBA" id="ARBA00022989"/>
    </source>
</evidence>
<dbReference type="PANTHER" id="PTHR42920">
    <property type="entry name" value="OS03G0707200 PROTEIN-RELATED"/>
    <property type="match status" value="1"/>
</dbReference>
<evidence type="ECO:0000313" key="9">
    <source>
        <dbReference type="Proteomes" id="UP000182427"/>
    </source>
</evidence>
<dbReference type="InterPro" id="IPR051258">
    <property type="entry name" value="Diverse_Substrate_Transporter"/>
</dbReference>
<accession>A0A1G7IP11</accession>
<evidence type="ECO:0000256" key="5">
    <source>
        <dbReference type="ARBA" id="ARBA00023136"/>
    </source>
</evidence>
<dbReference type="Proteomes" id="UP000182427">
    <property type="component" value="Chromosome I"/>
</dbReference>
<comment type="subcellular location">
    <subcellularLocation>
        <location evidence="1">Cell membrane</location>
        <topology evidence="1">Multi-pass membrane protein</topology>
    </subcellularLocation>
</comment>
<proteinExistence type="predicted"/>
<dbReference type="Pfam" id="PF00892">
    <property type="entry name" value="EamA"/>
    <property type="match status" value="2"/>
</dbReference>